<dbReference type="PATRIC" id="fig|634498.28.peg.1660"/>
<evidence type="ECO:0000256" key="1">
    <source>
        <dbReference type="ARBA" id="ARBA00004196"/>
    </source>
</evidence>
<accession>D3DYW1</accession>
<dbReference type="InterPro" id="IPR011050">
    <property type="entry name" value="Pectin_lyase_fold/virulence"/>
</dbReference>
<dbReference type="GO" id="GO:0005576">
    <property type="term" value="C:extracellular region"/>
    <property type="evidence" value="ECO:0007669"/>
    <property type="project" value="UniProtKB-SubCell"/>
</dbReference>
<dbReference type="SUPFAM" id="SSF51126">
    <property type="entry name" value="Pectin lyase-like"/>
    <property type="match status" value="2"/>
</dbReference>
<dbReference type="RefSeq" id="WP_012956459.1">
    <property type="nucleotide sequence ID" value="NC_013790.1"/>
</dbReference>
<dbReference type="InterPro" id="IPR003368">
    <property type="entry name" value="POMP_repeat"/>
</dbReference>
<protein>
    <submittedName>
        <fullName evidence="8">Adhesin-like protein</fullName>
    </submittedName>
</protein>
<reference evidence="8 9" key="1">
    <citation type="journal article" date="2010" name="PLoS ONE">
        <title>The genome sequence of the rumen methanogen Methanobrevibacter ruminantium reveals new possibilities for controlling ruminant methane emissions.</title>
        <authorList>
            <person name="Leahy S.C."/>
            <person name="Kelly W.J."/>
            <person name="Altermann E."/>
            <person name="Ronimus R.S."/>
            <person name="Yeoman C.J."/>
            <person name="Pacheco D.M."/>
            <person name="Li D."/>
            <person name="Kong Z."/>
            <person name="McTavish S."/>
            <person name="Sang C."/>
            <person name="Lambie S.C."/>
            <person name="Janssen P.H."/>
            <person name="Dey D."/>
            <person name="Attwood G.T."/>
        </authorList>
    </citation>
    <scope>NUCLEOTIDE SEQUENCE [LARGE SCALE GENOMIC DNA]</scope>
    <source>
        <strain evidence="9">ATCC 35063 / DSM 1093 / JCM 13430 / OCM 146 / M1</strain>
    </source>
</reference>
<dbReference type="AlphaFoldDB" id="D3DYW1"/>
<dbReference type="Pfam" id="PF02415">
    <property type="entry name" value="Chlam_PMP"/>
    <property type="match status" value="4"/>
</dbReference>
<name>D3DYW1_METRM</name>
<evidence type="ECO:0000256" key="6">
    <source>
        <dbReference type="ARBA" id="ARBA00023136"/>
    </source>
</evidence>
<comment type="subcellular location">
    <subcellularLocation>
        <location evidence="1">Cell envelope</location>
    </subcellularLocation>
    <subcellularLocation>
        <location evidence="2">Cell outer membrane</location>
    </subcellularLocation>
    <subcellularLocation>
        <location evidence="3">Secreted</location>
    </subcellularLocation>
</comment>
<evidence type="ECO:0000256" key="3">
    <source>
        <dbReference type="ARBA" id="ARBA00004613"/>
    </source>
</evidence>
<dbReference type="OrthoDB" id="78502at2157"/>
<evidence type="ECO:0000313" key="9">
    <source>
        <dbReference type="Proteomes" id="UP000008680"/>
    </source>
</evidence>
<keyword evidence="9" id="KW-1185">Reference proteome</keyword>
<keyword evidence="4" id="KW-0964">Secreted</keyword>
<dbReference type="HOGENOM" id="CLU_757825_0_0_2"/>
<evidence type="ECO:0000256" key="5">
    <source>
        <dbReference type="ARBA" id="ARBA00022729"/>
    </source>
</evidence>
<dbReference type="Proteomes" id="UP000008680">
    <property type="component" value="Chromosome"/>
</dbReference>
<keyword evidence="6" id="KW-0472">Membrane</keyword>
<dbReference type="STRING" id="634498.mru_1661"/>
<evidence type="ECO:0000313" key="8">
    <source>
        <dbReference type="EMBL" id="ADC47511.1"/>
    </source>
</evidence>
<evidence type="ECO:0000256" key="2">
    <source>
        <dbReference type="ARBA" id="ARBA00004442"/>
    </source>
</evidence>
<dbReference type="GeneID" id="8771323"/>
<dbReference type="eggNOG" id="arCOG09729">
    <property type="taxonomic scope" value="Archaea"/>
</dbReference>
<keyword evidence="7" id="KW-0998">Cell outer membrane</keyword>
<gene>
    <name evidence="8" type="ordered locus">mru_1661</name>
</gene>
<evidence type="ECO:0000256" key="7">
    <source>
        <dbReference type="ARBA" id="ARBA00023237"/>
    </source>
</evidence>
<dbReference type="PANTHER" id="PTHR11319:SF35">
    <property type="entry name" value="OUTER MEMBRANE PROTEIN PMPC-RELATED"/>
    <property type="match status" value="1"/>
</dbReference>
<dbReference type="KEGG" id="mru:mru_1661"/>
<sequence>MSRNFKYLDDLILRKDKKIVLDFDIELTEDEELEYWDGIKLDKDVLIDGKGHRIDACGKARIFDCSGKHIRLKNIILKNGKAINGGAIKISKDSNLEIIESKFIYNIANGTCNEGNGGAIFNKGNLKLLKSTFENNMAKGEGGAIRNYGKLNIAESIFNKNKAKRGAAIINRNDLTISKTIFDDNTAEWYGGAIFHNWGQASILESEFINNSVTEDHGNGGAICNWMRSQLNITKSSFKQNISGSAGAIYNASDCKLNISQSAFKENSARYAGAIVNYGKASIQKSVFGANKSNKFEGGAIFNYSEGNLIISQSVFESNISERVGGAIYSENDNSLKLNNCKFKHNKPDNFNVGSK</sequence>
<dbReference type="EMBL" id="CP001719">
    <property type="protein sequence ID" value="ADC47511.1"/>
    <property type="molecule type" value="Genomic_DNA"/>
</dbReference>
<evidence type="ECO:0000256" key="4">
    <source>
        <dbReference type="ARBA" id="ARBA00022525"/>
    </source>
</evidence>
<dbReference type="PANTHER" id="PTHR11319">
    <property type="entry name" value="G PROTEIN-COUPLED RECEPTOR-RELATED"/>
    <property type="match status" value="1"/>
</dbReference>
<keyword evidence="5" id="KW-0732">Signal</keyword>
<proteinExistence type="predicted"/>
<organism evidence="8 9">
    <name type="scientific">Methanobrevibacter ruminantium (strain ATCC 35063 / DSM 1093 / JCM 13430 / OCM 146 / M1)</name>
    <name type="common">Methanobacterium ruminantium</name>
    <dbReference type="NCBI Taxonomy" id="634498"/>
    <lineage>
        <taxon>Archaea</taxon>
        <taxon>Methanobacteriati</taxon>
        <taxon>Methanobacteriota</taxon>
        <taxon>Methanomada group</taxon>
        <taxon>Methanobacteria</taxon>
        <taxon>Methanobacteriales</taxon>
        <taxon>Methanobacteriaceae</taxon>
        <taxon>Methanobrevibacter</taxon>
    </lineage>
</organism>